<dbReference type="Pfam" id="PF09922">
    <property type="entry name" value="LiaF-like_C"/>
    <property type="match status" value="1"/>
</dbReference>
<dbReference type="InterPro" id="IPR012551">
    <property type="entry name" value="DUF1707_SHOCT-like"/>
</dbReference>
<feature type="domain" description="DUF1707" evidence="2">
    <location>
        <begin position="17"/>
        <end position="69"/>
    </location>
</feature>
<name>A0ABP7FQP5_9ACTN</name>
<gene>
    <name evidence="4" type="ORF">GCM10022402_25780</name>
</gene>
<dbReference type="PANTHER" id="PTHR40763:SF4">
    <property type="entry name" value="DUF1707 DOMAIN-CONTAINING PROTEIN"/>
    <property type="match status" value="1"/>
</dbReference>
<feature type="domain" description="Cell wall-active antibiotics response LiaF-like C-terminal" evidence="3">
    <location>
        <begin position="129"/>
        <end position="183"/>
    </location>
</feature>
<dbReference type="InterPro" id="IPR024425">
    <property type="entry name" value="LiaF-like_C"/>
</dbReference>
<dbReference type="RefSeq" id="WP_344971331.1">
    <property type="nucleotide sequence ID" value="NZ_BAABDD010000010.1"/>
</dbReference>
<dbReference type="EMBL" id="BAABDD010000010">
    <property type="protein sequence ID" value="GAA3744992.1"/>
    <property type="molecule type" value="Genomic_DNA"/>
</dbReference>
<feature type="region of interest" description="Disordered" evidence="1">
    <location>
        <begin position="1"/>
        <end position="23"/>
    </location>
</feature>
<accession>A0ABP7FQP5</accession>
<dbReference type="Proteomes" id="UP001500908">
    <property type="component" value="Unassembled WGS sequence"/>
</dbReference>
<evidence type="ECO:0000313" key="4">
    <source>
        <dbReference type="EMBL" id="GAA3744992.1"/>
    </source>
</evidence>
<sequence>MSAASNGDHESNPTSRMRVSDADRDRIAHRLREALAEGRITAQEHTERLEATYTATTAGELLPLVSDLPTLPPSPTEGDAAALTGLSGAPRPIYGRERIGGRASGRFSAALMGVTERAGTWTLPETYVAMTVMGAIGLDLRESRFAAREVTIYANVVMGAIEVIVPDDVEVRVHGVGIMGSFATDGKPAGVTEPGAPIVHVTGIAVMGAVEVARKPRQHQPHTDDDSDD</sequence>
<evidence type="ECO:0000259" key="2">
    <source>
        <dbReference type="Pfam" id="PF08044"/>
    </source>
</evidence>
<organism evidence="4 5">
    <name type="scientific">Salinactinospora qingdaonensis</name>
    <dbReference type="NCBI Taxonomy" id="702744"/>
    <lineage>
        <taxon>Bacteria</taxon>
        <taxon>Bacillati</taxon>
        <taxon>Actinomycetota</taxon>
        <taxon>Actinomycetes</taxon>
        <taxon>Streptosporangiales</taxon>
        <taxon>Nocardiopsidaceae</taxon>
        <taxon>Salinactinospora</taxon>
    </lineage>
</organism>
<dbReference type="PANTHER" id="PTHR40763">
    <property type="entry name" value="MEMBRANE PROTEIN-RELATED"/>
    <property type="match status" value="1"/>
</dbReference>
<dbReference type="Pfam" id="PF08044">
    <property type="entry name" value="DUF1707"/>
    <property type="match status" value="1"/>
</dbReference>
<evidence type="ECO:0000313" key="5">
    <source>
        <dbReference type="Proteomes" id="UP001500908"/>
    </source>
</evidence>
<evidence type="ECO:0000256" key="1">
    <source>
        <dbReference type="SAM" id="MobiDB-lite"/>
    </source>
</evidence>
<evidence type="ECO:0000259" key="3">
    <source>
        <dbReference type="Pfam" id="PF09922"/>
    </source>
</evidence>
<proteinExistence type="predicted"/>
<protein>
    <submittedName>
        <fullName evidence="4">DUF1707 domain-containing protein</fullName>
    </submittedName>
</protein>
<keyword evidence="5" id="KW-1185">Reference proteome</keyword>
<comment type="caution">
    <text evidence="4">The sequence shown here is derived from an EMBL/GenBank/DDBJ whole genome shotgun (WGS) entry which is preliminary data.</text>
</comment>
<reference evidence="5" key="1">
    <citation type="journal article" date="2019" name="Int. J. Syst. Evol. Microbiol.">
        <title>The Global Catalogue of Microorganisms (GCM) 10K type strain sequencing project: providing services to taxonomists for standard genome sequencing and annotation.</title>
        <authorList>
            <consortium name="The Broad Institute Genomics Platform"/>
            <consortium name="The Broad Institute Genome Sequencing Center for Infectious Disease"/>
            <person name="Wu L."/>
            <person name="Ma J."/>
        </authorList>
    </citation>
    <scope>NUCLEOTIDE SEQUENCE [LARGE SCALE GENOMIC DNA]</scope>
    <source>
        <strain evidence="5">JCM 17137</strain>
    </source>
</reference>